<keyword evidence="5" id="KW-0067">ATP-binding</keyword>
<dbReference type="InterPro" id="IPR050306">
    <property type="entry name" value="PfkB_Carbo_kinase"/>
</dbReference>
<dbReference type="GO" id="GO:0016301">
    <property type="term" value="F:kinase activity"/>
    <property type="evidence" value="ECO:0007669"/>
    <property type="project" value="UniProtKB-KW"/>
</dbReference>
<dbReference type="InterPro" id="IPR011611">
    <property type="entry name" value="PfkB_dom"/>
</dbReference>
<name>A0A1X2EL00_9MYCO</name>
<keyword evidence="8" id="KW-1185">Reference proteome</keyword>
<keyword evidence="3" id="KW-0547">Nucleotide-binding</keyword>
<evidence type="ECO:0000256" key="2">
    <source>
        <dbReference type="ARBA" id="ARBA00022679"/>
    </source>
</evidence>
<proteinExistence type="inferred from homology"/>
<evidence type="ECO:0000256" key="1">
    <source>
        <dbReference type="ARBA" id="ARBA00010688"/>
    </source>
</evidence>
<gene>
    <name evidence="7" type="ORF">AWC30_07585</name>
</gene>
<feature type="domain" description="Carbohydrate kinase PfkB" evidence="6">
    <location>
        <begin position="6"/>
        <end position="296"/>
    </location>
</feature>
<evidence type="ECO:0000256" key="5">
    <source>
        <dbReference type="ARBA" id="ARBA00022840"/>
    </source>
</evidence>
<reference evidence="7 8" key="1">
    <citation type="submission" date="2016-01" db="EMBL/GenBank/DDBJ databases">
        <title>The new phylogeny of the genus Mycobacterium.</title>
        <authorList>
            <person name="Tarcisio F."/>
            <person name="Conor M."/>
            <person name="Antonella G."/>
            <person name="Elisabetta G."/>
            <person name="Giulia F.S."/>
            <person name="Sara T."/>
            <person name="Anna F."/>
            <person name="Clotilde B."/>
            <person name="Roberto B."/>
            <person name="Veronica D.S."/>
            <person name="Fabio R."/>
            <person name="Monica P."/>
            <person name="Olivier J."/>
            <person name="Enrico T."/>
            <person name="Nicola S."/>
        </authorList>
    </citation>
    <scope>NUCLEOTIDE SEQUENCE [LARGE SCALE GENOMIC DNA]</scope>
    <source>
        <strain evidence="7 8">DSM 44153</strain>
    </source>
</reference>
<comment type="similarity">
    <text evidence="1">Belongs to the carbohydrate kinase PfkB family.</text>
</comment>
<evidence type="ECO:0000259" key="6">
    <source>
        <dbReference type="Pfam" id="PF00294"/>
    </source>
</evidence>
<dbReference type="InterPro" id="IPR029056">
    <property type="entry name" value="Ribokinase-like"/>
</dbReference>
<dbReference type="InterPro" id="IPR002173">
    <property type="entry name" value="Carboh/pur_kinase_PfkB_CS"/>
</dbReference>
<evidence type="ECO:0000256" key="3">
    <source>
        <dbReference type="ARBA" id="ARBA00022741"/>
    </source>
</evidence>
<protein>
    <submittedName>
        <fullName evidence="7">Ribokinase</fullName>
    </submittedName>
</protein>
<dbReference type="Gene3D" id="3.40.1190.20">
    <property type="match status" value="1"/>
</dbReference>
<dbReference type="CDD" id="cd01167">
    <property type="entry name" value="bac_FRK"/>
    <property type="match status" value="1"/>
</dbReference>
<dbReference type="PANTHER" id="PTHR43085:SF1">
    <property type="entry name" value="PSEUDOURIDINE KINASE-RELATED"/>
    <property type="match status" value="1"/>
</dbReference>
<evidence type="ECO:0000256" key="4">
    <source>
        <dbReference type="ARBA" id="ARBA00022777"/>
    </source>
</evidence>
<dbReference type="STRING" id="1798.AWC30_07585"/>
<dbReference type="EMBL" id="LQPZ01000017">
    <property type="protein sequence ID" value="ORX05693.1"/>
    <property type="molecule type" value="Genomic_DNA"/>
</dbReference>
<dbReference type="GO" id="GO:0005524">
    <property type="term" value="F:ATP binding"/>
    <property type="evidence" value="ECO:0007669"/>
    <property type="project" value="UniProtKB-KW"/>
</dbReference>
<dbReference type="Pfam" id="PF00294">
    <property type="entry name" value="PfkB"/>
    <property type="match status" value="1"/>
</dbReference>
<dbReference type="RefSeq" id="WP_085109539.1">
    <property type="nucleotide sequence ID" value="NZ_JACKSN010000088.1"/>
</dbReference>
<organism evidence="7 8">
    <name type="scientific">Mycolicibacillus trivialis</name>
    <dbReference type="NCBI Taxonomy" id="1798"/>
    <lineage>
        <taxon>Bacteria</taxon>
        <taxon>Bacillati</taxon>
        <taxon>Actinomycetota</taxon>
        <taxon>Actinomycetes</taxon>
        <taxon>Mycobacteriales</taxon>
        <taxon>Mycobacteriaceae</taxon>
        <taxon>Mycolicibacillus</taxon>
    </lineage>
</organism>
<dbReference type="OrthoDB" id="9795789at2"/>
<evidence type="ECO:0000313" key="7">
    <source>
        <dbReference type="EMBL" id="ORX05693.1"/>
    </source>
</evidence>
<dbReference type="Proteomes" id="UP000193090">
    <property type="component" value="Unassembled WGS sequence"/>
</dbReference>
<dbReference type="PANTHER" id="PTHR43085">
    <property type="entry name" value="HEXOKINASE FAMILY MEMBER"/>
    <property type="match status" value="1"/>
</dbReference>
<dbReference type="AlphaFoldDB" id="A0A1X2EL00"/>
<keyword evidence="4 7" id="KW-0418">Kinase</keyword>
<evidence type="ECO:0000313" key="8">
    <source>
        <dbReference type="Proteomes" id="UP000193090"/>
    </source>
</evidence>
<accession>A0A1X2EL00</accession>
<dbReference type="SUPFAM" id="SSF53613">
    <property type="entry name" value="Ribokinase-like"/>
    <property type="match status" value="1"/>
</dbReference>
<comment type="caution">
    <text evidence="7">The sequence shown here is derived from an EMBL/GenBank/DDBJ whole genome shotgun (WGS) entry which is preliminary data.</text>
</comment>
<dbReference type="PROSITE" id="PS00583">
    <property type="entry name" value="PFKB_KINASES_1"/>
    <property type="match status" value="1"/>
</dbReference>
<sequence length="315" mass="32361">MLGALVIGESLIDIVEQDGRVLGEHVGGSPLNVAVGLGRLGHRVDFVTRIGDDAYGARILAYLRSAGVRPAAGSVVAGPTATARAILDDDKAADYHLELDWRLSGNPATPPPAVVHTGSLAAVVEPGCLAVAALLDTYRPAATVSFDPNIRPALLADRGLARERIQRLVEGSDIVKVSAADLNWIEPDRPVEQVARNWLAAGPAVVAVTLGDRGAFALCAAGIARVDAEAVAVADTIGAGDAFTVGLLDALSAAGLLGARRRAGLQAIDVTTLGAALRSATDCAALTVARRGADLPDRAALDGYRVRRFGPAKNG</sequence>
<keyword evidence="2" id="KW-0808">Transferase</keyword>
<dbReference type="PROSITE" id="PS00584">
    <property type="entry name" value="PFKB_KINASES_2"/>
    <property type="match status" value="1"/>
</dbReference>